<dbReference type="CDD" id="cd09020">
    <property type="entry name" value="D-hex-6-P-epi_like"/>
    <property type="match status" value="1"/>
</dbReference>
<dbReference type="InterPro" id="IPR008183">
    <property type="entry name" value="Aldose_1/G6P_1-epimerase"/>
</dbReference>
<accession>A0A2T9Y6K6</accession>
<dbReference type="GO" id="GO:0005975">
    <property type="term" value="P:carbohydrate metabolic process"/>
    <property type="evidence" value="ECO:0007669"/>
    <property type="project" value="InterPro"/>
</dbReference>
<dbReference type="InterPro" id="IPR011013">
    <property type="entry name" value="Gal_mutarotase_sf_dom"/>
</dbReference>
<feature type="binding site" evidence="7">
    <location>
        <position position="78"/>
    </location>
    <ligand>
        <name>substrate</name>
    </ligand>
</feature>
<feature type="binding site" evidence="7">
    <location>
        <position position="83"/>
    </location>
    <ligand>
        <name>substrate</name>
    </ligand>
</feature>
<dbReference type="Gene3D" id="2.70.98.10">
    <property type="match status" value="1"/>
</dbReference>
<dbReference type="PANTHER" id="PTHR11122">
    <property type="entry name" value="APOSPORY-ASSOCIATED PROTEIN C-RELATED"/>
    <property type="match status" value="1"/>
</dbReference>
<dbReference type="EC" id="5.1.3.15" evidence="3 5"/>
<evidence type="ECO:0000256" key="3">
    <source>
        <dbReference type="ARBA" id="ARBA00012083"/>
    </source>
</evidence>
<evidence type="ECO:0000256" key="7">
    <source>
        <dbReference type="PIRSR" id="PIRSR016020-2"/>
    </source>
</evidence>
<dbReference type="EMBL" id="MBFR01000428">
    <property type="protein sequence ID" value="PVU87948.1"/>
    <property type="molecule type" value="Genomic_DNA"/>
</dbReference>
<dbReference type="AlphaFoldDB" id="A0A2T9Y6K6"/>
<comment type="function">
    <text evidence="5">Catalyzes the interconversion between the alpha and beta anomers from at least three hexose 6-phosphate sugars (Glc6P, Gal6P, and Man6P).</text>
</comment>
<organism evidence="8 9">
    <name type="scientific">Smittium simulii</name>
    <dbReference type="NCBI Taxonomy" id="133385"/>
    <lineage>
        <taxon>Eukaryota</taxon>
        <taxon>Fungi</taxon>
        <taxon>Fungi incertae sedis</taxon>
        <taxon>Zoopagomycota</taxon>
        <taxon>Kickxellomycotina</taxon>
        <taxon>Harpellomycetes</taxon>
        <taxon>Harpellales</taxon>
        <taxon>Legeriomycetaceae</taxon>
        <taxon>Smittium</taxon>
    </lineage>
</organism>
<name>A0A2T9Y6K6_9FUNG</name>
<dbReference type="InterPro" id="IPR025532">
    <property type="entry name" value="G6P_1-epimerase"/>
</dbReference>
<dbReference type="PIRSF" id="PIRSF016020">
    <property type="entry name" value="PHexose_mutarotase"/>
    <property type="match status" value="1"/>
</dbReference>
<protein>
    <recommendedName>
        <fullName evidence="3 5">Glucose-6-phosphate 1-epimerase</fullName>
        <ecNumber evidence="3 5">5.1.3.15</ecNumber>
    </recommendedName>
</protein>
<dbReference type="Proteomes" id="UP000245383">
    <property type="component" value="Unassembled WGS sequence"/>
</dbReference>
<dbReference type="GO" id="GO:0005737">
    <property type="term" value="C:cytoplasm"/>
    <property type="evidence" value="ECO:0007669"/>
    <property type="project" value="TreeGrafter"/>
</dbReference>
<evidence type="ECO:0000313" key="9">
    <source>
        <dbReference type="Proteomes" id="UP000245383"/>
    </source>
</evidence>
<evidence type="ECO:0000256" key="2">
    <source>
        <dbReference type="ARBA" id="ARBA00005866"/>
    </source>
</evidence>
<keyword evidence="9" id="KW-1185">Reference proteome</keyword>
<comment type="catalytic activity">
    <reaction evidence="1">
        <text>alpha-D-glucose 6-phosphate = beta-D-glucose 6-phosphate</text>
        <dbReference type="Rhea" id="RHEA:16249"/>
        <dbReference type="ChEBI" id="CHEBI:58225"/>
        <dbReference type="ChEBI" id="CHEBI:58247"/>
        <dbReference type="EC" id="5.1.3.15"/>
    </reaction>
</comment>
<evidence type="ECO:0000313" key="8">
    <source>
        <dbReference type="EMBL" id="PVU87948.1"/>
    </source>
</evidence>
<keyword evidence="4 5" id="KW-0413">Isomerase</keyword>
<dbReference type="InterPro" id="IPR014718">
    <property type="entry name" value="GH-type_carb-bd"/>
</dbReference>
<feature type="active site" evidence="6">
    <location>
        <position position="257"/>
    </location>
</feature>
<proteinExistence type="inferred from homology"/>
<dbReference type="SUPFAM" id="SSF74650">
    <property type="entry name" value="Galactose mutarotase-like"/>
    <property type="match status" value="1"/>
</dbReference>
<dbReference type="STRING" id="133385.A0A2T9Y6K6"/>
<reference evidence="8 9" key="1">
    <citation type="journal article" date="2018" name="MBio">
        <title>Comparative Genomics Reveals the Core Gene Toolbox for the Fungus-Insect Symbiosis.</title>
        <authorList>
            <person name="Wang Y."/>
            <person name="Stata M."/>
            <person name="Wang W."/>
            <person name="Stajich J.E."/>
            <person name="White M.M."/>
            <person name="Moncalvo J.M."/>
        </authorList>
    </citation>
    <scope>NUCLEOTIDE SEQUENCE [LARGE SCALE GENOMIC DNA]</scope>
    <source>
        <strain evidence="8 9">SWE-8-4</strain>
    </source>
</reference>
<feature type="binding site" evidence="7">
    <location>
        <position position="61"/>
    </location>
    <ligand>
        <name>substrate</name>
    </ligand>
</feature>
<dbReference type="GO" id="GO:0030246">
    <property type="term" value="F:carbohydrate binding"/>
    <property type="evidence" value="ECO:0007669"/>
    <property type="project" value="UniProtKB-UniRule"/>
</dbReference>
<dbReference type="Pfam" id="PF01263">
    <property type="entry name" value="Aldose_epim"/>
    <property type="match status" value="1"/>
</dbReference>
<dbReference type="GO" id="GO:0047938">
    <property type="term" value="F:glucose-6-phosphate 1-epimerase activity"/>
    <property type="evidence" value="ECO:0007669"/>
    <property type="project" value="UniProtKB-UniRule"/>
</dbReference>
<comment type="caution">
    <text evidence="8">The sequence shown here is derived from an EMBL/GenBank/DDBJ whole genome shotgun (WGS) entry which is preliminary data.</text>
</comment>
<sequence>MPLTAIKDNSGKIFKYVLIDSSDSAVEIHPHGATITSWVAGGKQRLFLSKKAILDGSKPIRGGIPLVFPQFGPGKLKQHGFARDTVWELLGYKDQSDGVKAKFLLSENSSTLGSLWPYKFRLVYTILLSQSSLKLSFELKNTDQNPFSFTTLFHTYFVTSDIENVRVNNLEQTIYDDKIEKSVDNKETSDAIRFTKSVDRVYKNTVDELKVTISNDESILITKKNLNDIVLWNPWAEIAKGMSDFGDEEYKTMFCAEAGSVSTPIELQPGNDWECHMQLTLQ</sequence>
<feature type="active site" evidence="6">
    <location>
        <position position="154"/>
    </location>
</feature>
<comment type="similarity">
    <text evidence="2 5">Belongs to the glucose-6-phosphate 1-epimerase family.</text>
</comment>
<evidence type="ECO:0000256" key="5">
    <source>
        <dbReference type="PIRNR" id="PIRNR016020"/>
    </source>
</evidence>
<evidence type="ECO:0000256" key="6">
    <source>
        <dbReference type="PIRSR" id="PIRSR016020-1"/>
    </source>
</evidence>
<dbReference type="OrthoDB" id="1659429at2759"/>
<dbReference type="PANTHER" id="PTHR11122:SF13">
    <property type="entry name" value="GLUCOSE-6-PHOSPHATE 1-EPIMERASE"/>
    <property type="match status" value="1"/>
</dbReference>
<evidence type="ECO:0000256" key="1">
    <source>
        <dbReference type="ARBA" id="ARBA00001096"/>
    </source>
</evidence>
<gene>
    <name evidence="8" type="ORF">BB561_006104</name>
</gene>
<evidence type="ECO:0000256" key="4">
    <source>
        <dbReference type="ARBA" id="ARBA00023235"/>
    </source>
</evidence>